<evidence type="ECO:0000313" key="2">
    <source>
        <dbReference type="Proteomes" id="UP000789396"/>
    </source>
</evidence>
<dbReference type="OrthoDB" id="2419065at2759"/>
<dbReference type="EMBL" id="CAJVPZ010034440">
    <property type="protein sequence ID" value="CAG8746724.1"/>
    <property type="molecule type" value="Genomic_DNA"/>
</dbReference>
<organism evidence="1 2">
    <name type="scientific">Racocetra fulgida</name>
    <dbReference type="NCBI Taxonomy" id="60492"/>
    <lineage>
        <taxon>Eukaryota</taxon>
        <taxon>Fungi</taxon>
        <taxon>Fungi incertae sedis</taxon>
        <taxon>Mucoromycota</taxon>
        <taxon>Glomeromycotina</taxon>
        <taxon>Glomeromycetes</taxon>
        <taxon>Diversisporales</taxon>
        <taxon>Gigasporaceae</taxon>
        <taxon>Racocetra</taxon>
    </lineage>
</organism>
<dbReference type="AlphaFoldDB" id="A0A9N9IQ47"/>
<dbReference type="Proteomes" id="UP000789396">
    <property type="component" value="Unassembled WGS sequence"/>
</dbReference>
<gene>
    <name evidence="1" type="ORF">RFULGI_LOCUS13285</name>
</gene>
<keyword evidence="2" id="KW-1185">Reference proteome</keyword>
<protein>
    <submittedName>
        <fullName evidence="1">14993_t:CDS:1</fullName>
    </submittedName>
</protein>
<sequence length="111" mass="13014">IENTSDNTSHPDTYQPIIIETKMLENKEVNEYLDSKDKERVSNMIRERNSEKINEFIFNNKGKIKTAKSLVNKEVKQLLSDITEANLQQKTLKARKIYNLFNSIEIVKIKQ</sequence>
<proteinExistence type="predicted"/>
<comment type="caution">
    <text evidence="1">The sequence shown here is derived from an EMBL/GenBank/DDBJ whole genome shotgun (WGS) entry which is preliminary data.</text>
</comment>
<reference evidence="1" key="1">
    <citation type="submission" date="2021-06" db="EMBL/GenBank/DDBJ databases">
        <authorList>
            <person name="Kallberg Y."/>
            <person name="Tangrot J."/>
            <person name="Rosling A."/>
        </authorList>
    </citation>
    <scope>NUCLEOTIDE SEQUENCE</scope>
    <source>
        <strain evidence="1">IN212</strain>
    </source>
</reference>
<name>A0A9N9IQ47_9GLOM</name>
<feature type="non-terminal residue" evidence="1">
    <location>
        <position position="1"/>
    </location>
</feature>
<accession>A0A9N9IQ47</accession>
<evidence type="ECO:0000313" key="1">
    <source>
        <dbReference type="EMBL" id="CAG8746724.1"/>
    </source>
</evidence>
<feature type="non-terminal residue" evidence="1">
    <location>
        <position position="111"/>
    </location>
</feature>